<protein>
    <submittedName>
        <fullName evidence="2">Spore coat protein CotJB</fullName>
    </submittedName>
</protein>
<dbReference type="AlphaFoldDB" id="A0A9D2DS50"/>
<reference evidence="2" key="1">
    <citation type="journal article" date="2021" name="PeerJ">
        <title>Extensive microbial diversity within the chicken gut microbiome revealed by metagenomics and culture.</title>
        <authorList>
            <person name="Gilroy R."/>
            <person name="Ravi A."/>
            <person name="Getino M."/>
            <person name="Pursley I."/>
            <person name="Horton D.L."/>
            <person name="Alikhan N.F."/>
            <person name="Baker D."/>
            <person name="Gharbi K."/>
            <person name="Hall N."/>
            <person name="Watson M."/>
            <person name="Adriaenssens E.M."/>
            <person name="Foster-Nyarko E."/>
            <person name="Jarju S."/>
            <person name="Secka A."/>
            <person name="Antonio M."/>
            <person name="Oren A."/>
            <person name="Chaudhuri R.R."/>
            <person name="La Ragione R."/>
            <person name="Hildebrand F."/>
            <person name="Pallen M.J."/>
        </authorList>
    </citation>
    <scope>NUCLEOTIDE SEQUENCE</scope>
    <source>
        <strain evidence="2">14324</strain>
    </source>
</reference>
<dbReference type="Pfam" id="PF12652">
    <property type="entry name" value="CotJB"/>
    <property type="match status" value="1"/>
</dbReference>
<evidence type="ECO:0000313" key="3">
    <source>
        <dbReference type="Proteomes" id="UP000824041"/>
    </source>
</evidence>
<evidence type="ECO:0000313" key="2">
    <source>
        <dbReference type="EMBL" id="HIZ22356.1"/>
    </source>
</evidence>
<keyword evidence="2" id="KW-0946">Virion</keyword>
<dbReference type="Proteomes" id="UP000824041">
    <property type="component" value="Unassembled WGS sequence"/>
</dbReference>
<organism evidence="2 3">
    <name type="scientific">Candidatus Blautia faecigallinarum</name>
    <dbReference type="NCBI Taxonomy" id="2838488"/>
    <lineage>
        <taxon>Bacteria</taxon>
        <taxon>Bacillati</taxon>
        <taxon>Bacillota</taxon>
        <taxon>Clostridia</taxon>
        <taxon>Lachnospirales</taxon>
        <taxon>Lachnospiraceae</taxon>
        <taxon>Blautia</taxon>
    </lineage>
</organism>
<dbReference type="InterPro" id="IPR016571">
    <property type="entry name" value="Spore_coat_assembly_CotJB"/>
</dbReference>
<gene>
    <name evidence="2" type="ORF">IAA21_06110</name>
</gene>
<keyword evidence="2" id="KW-0167">Capsid protein</keyword>
<evidence type="ECO:0000259" key="1">
    <source>
        <dbReference type="Pfam" id="PF12652"/>
    </source>
</evidence>
<dbReference type="EMBL" id="DXBU01000090">
    <property type="protein sequence ID" value="HIZ22356.1"/>
    <property type="molecule type" value="Genomic_DNA"/>
</dbReference>
<dbReference type="InterPro" id="IPR024207">
    <property type="entry name" value="CotJB_dom"/>
</dbReference>
<accession>A0A9D2DS50</accession>
<proteinExistence type="predicted"/>
<feature type="domain" description="Protein CotJB" evidence="1">
    <location>
        <begin position="11"/>
        <end position="87"/>
    </location>
</feature>
<name>A0A9D2DS50_9FIRM</name>
<sequence length="93" mass="10829">MTCRQPQSKRQQLLSRINEVSFAVDDILLYLDTHPTDEKALAFANTHMAERQKLMAEYEQSYGPLTPKDPACPMDSWKWVQQPFPWEQEGGCR</sequence>
<comment type="caution">
    <text evidence="2">The sequence shown here is derived from an EMBL/GenBank/DDBJ whole genome shotgun (WGS) entry which is preliminary data.</text>
</comment>
<dbReference type="PIRSF" id="PIRSF010606">
    <property type="entry name" value="Spore_coat_CotJB"/>
    <property type="match status" value="1"/>
</dbReference>
<reference evidence="2" key="2">
    <citation type="submission" date="2021-04" db="EMBL/GenBank/DDBJ databases">
        <authorList>
            <person name="Gilroy R."/>
        </authorList>
    </citation>
    <scope>NUCLEOTIDE SEQUENCE</scope>
    <source>
        <strain evidence="2">14324</strain>
    </source>
</reference>